<dbReference type="PANTHER" id="PTHR43476:SF3">
    <property type="entry name" value="FAD-BINDING MONOOXYGENASE"/>
    <property type="match status" value="1"/>
</dbReference>
<gene>
    <name evidence="3" type="ORF">AU467_08660</name>
</gene>
<dbReference type="SUPFAM" id="SSF51905">
    <property type="entry name" value="FAD/NAD(P)-binding domain"/>
    <property type="match status" value="1"/>
</dbReference>
<dbReference type="Pfam" id="PF01494">
    <property type="entry name" value="FAD_binding_3"/>
    <property type="match status" value="1"/>
</dbReference>
<dbReference type="InterPro" id="IPR036188">
    <property type="entry name" value="FAD/NAD-bd_sf"/>
</dbReference>
<dbReference type="InterPro" id="IPR002938">
    <property type="entry name" value="FAD-bd"/>
</dbReference>
<dbReference type="Gene3D" id="3.30.70.2450">
    <property type="match status" value="1"/>
</dbReference>
<accession>A0A101KMB1</accession>
<sequence>MSTYDYDVVVVGYGPTGQMAAAQIGSRGWKVGAFERHPGLYSLPRAGHVDHEIMRQLQSIGAVDRFLEDAFRMTKYYWRNARGETLLTFDWDALGISGWASDYLLYQPHLEDALNASVSGQSNVEVHHGWLATGIDQDQGGVTLTLRRSDPGSSETKVVRSRYLLGADGANSFVRTTLGIAQDDYGFKENWLVMDLRPKREVSFEFDNGQICDPARPMCLFQLGKTHRRFEFMMMPGETREHLEKPETVWELIKPWMTPDDADLIRNVVYTFRSSMATRWRAGRVFLAGDSAHLMPPFMGQGMCSGLRDAVNIAWKLDLVLRGAADDALLDSYEAERKPHVKVVIDLSTEVGRISCITDPEAAAGRDAAILSGNVPPPPPFPWLQDGLLSGAADGSAVAGRLGPQGRIASGGLEGLADDILGRGKWQLISRSDLLGHLPTELASVLSSLGTVAISLDRIEDSDGTYGAYLDANGLEAVLVRPDFYVYGASASQAEMCAVIEELRRQVGASRKAEEKVA</sequence>
<dbReference type="GO" id="GO:0019622">
    <property type="term" value="P:3-(3-hydroxy)phenylpropionate catabolic process"/>
    <property type="evidence" value="ECO:0007669"/>
    <property type="project" value="TreeGrafter"/>
</dbReference>
<dbReference type="PANTHER" id="PTHR43476">
    <property type="entry name" value="3-(3-HYDROXY-PHENYL)PROPIONATE/3-HYDROXYCINNAMIC ACID HYDROXYLASE"/>
    <property type="match status" value="1"/>
</dbReference>
<dbReference type="Gene3D" id="3.50.50.60">
    <property type="entry name" value="FAD/NAD(P)-binding domain"/>
    <property type="match status" value="1"/>
</dbReference>
<dbReference type="OrthoDB" id="9791689at2"/>
<name>A0A101KMB1_RHILI</name>
<dbReference type="GO" id="GO:0008688">
    <property type="term" value="F:3-(3-hydroxyphenyl)propionate hydroxylase activity"/>
    <property type="evidence" value="ECO:0007669"/>
    <property type="project" value="TreeGrafter"/>
</dbReference>
<keyword evidence="1" id="KW-0560">Oxidoreductase</keyword>
<evidence type="ECO:0000259" key="2">
    <source>
        <dbReference type="Pfam" id="PF01494"/>
    </source>
</evidence>
<dbReference type="GO" id="GO:0071949">
    <property type="term" value="F:FAD binding"/>
    <property type="evidence" value="ECO:0007669"/>
    <property type="project" value="InterPro"/>
</dbReference>
<evidence type="ECO:0000256" key="1">
    <source>
        <dbReference type="ARBA" id="ARBA00023002"/>
    </source>
</evidence>
<evidence type="ECO:0000313" key="4">
    <source>
        <dbReference type="Proteomes" id="UP000053176"/>
    </source>
</evidence>
<dbReference type="AlphaFoldDB" id="A0A101KMB1"/>
<dbReference type="NCBIfam" id="NF004829">
    <property type="entry name" value="PRK06183.1-3"/>
    <property type="match status" value="1"/>
</dbReference>
<organism evidence="3 4">
    <name type="scientific">Rhizobium loti</name>
    <name type="common">Mesorhizobium loti</name>
    <dbReference type="NCBI Taxonomy" id="381"/>
    <lineage>
        <taxon>Bacteria</taxon>
        <taxon>Pseudomonadati</taxon>
        <taxon>Pseudomonadota</taxon>
        <taxon>Alphaproteobacteria</taxon>
        <taxon>Hyphomicrobiales</taxon>
        <taxon>Phyllobacteriaceae</taxon>
        <taxon>Mesorhizobium</taxon>
    </lineage>
</organism>
<protein>
    <recommendedName>
        <fullName evidence="2">FAD-binding domain-containing protein</fullName>
    </recommendedName>
</protein>
<feature type="domain" description="FAD-binding" evidence="2">
    <location>
        <begin position="5"/>
        <end position="347"/>
    </location>
</feature>
<dbReference type="Proteomes" id="UP000053176">
    <property type="component" value="Unassembled WGS sequence"/>
</dbReference>
<dbReference type="InterPro" id="IPR050631">
    <property type="entry name" value="PheA/TfdB_FAD_monoxygenase"/>
</dbReference>
<reference evidence="3 4" key="1">
    <citation type="submission" date="2015-12" db="EMBL/GenBank/DDBJ databases">
        <title>Draft genome sequence of Mesorhizobium sp. UFLA 01-765, a multitolerant efficient symbiont and plant-growth promoting strain isolated from Zn-mining soil using Leucaena leucocephala as a trap plant.</title>
        <authorList>
            <person name="Rangel W.M."/>
            <person name="Thijs S."/>
            <person name="Longatti S.M."/>
            <person name="Moreira F.M."/>
            <person name="Weyens N."/>
            <person name="Vangronsveld J."/>
            <person name="Van Hamme J.D."/>
            <person name="Bottos E.M."/>
            <person name="Rineau F."/>
        </authorList>
    </citation>
    <scope>NUCLEOTIDE SEQUENCE [LARGE SCALE GENOMIC DNA]</scope>
    <source>
        <strain evidence="3 4">UFLA 01-765</strain>
    </source>
</reference>
<dbReference type="PRINTS" id="PR00420">
    <property type="entry name" value="RNGMNOXGNASE"/>
</dbReference>
<dbReference type="EMBL" id="LPWA01000164">
    <property type="protein sequence ID" value="KUM23434.1"/>
    <property type="molecule type" value="Genomic_DNA"/>
</dbReference>
<comment type="caution">
    <text evidence="3">The sequence shown here is derived from an EMBL/GenBank/DDBJ whole genome shotgun (WGS) entry which is preliminary data.</text>
</comment>
<proteinExistence type="predicted"/>
<evidence type="ECO:0000313" key="3">
    <source>
        <dbReference type="EMBL" id="KUM23434.1"/>
    </source>
</evidence>